<evidence type="ECO:0000313" key="16">
    <source>
        <dbReference type="Proteomes" id="UP000001950"/>
    </source>
</evidence>
<dbReference type="InterPro" id="IPR007537">
    <property type="entry name" value="tRNAHis_GuaTrfase_Thg1"/>
</dbReference>
<keyword evidence="5 10" id="KW-0548">Nucleotidyltransferase</keyword>
<evidence type="ECO:0000256" key="6">
    <source>
        <dbReference type="ARBA" id="ARBA00022723"/>
    </source>
</evidence>
<dbReference type="GO" id="GO:0005525">
    <property type="term" value="F:GTP binding"/>
    <property type="evidence" value="ECO:0007669"/>
    <property type="project" value="UniProtKB-UniRule"/>
</dbReference>
<dbReference type="eggNOG" id="KOG2721">
    <property type="taxonomic scope" value="Eukaryota"/>
</dbReference>
<dbReference type="GO" id="GO:0008193">
    <property type="term" value="F:tRNA guanylyltransferase activity"/>
    <property type="evidence" value="ECO:0007669"/>
    <property type="project" value="UniProtKB-UniRule"/>
</dbReference>
<dbReference type="InterPro" id="IPR024956">
    <property type="entry name" value="tRNAHis_GuaTrfase_cat"/>
</dbReference>
<evidence type="ECO:0000259" key="14">
    <source>
        <dbReference type="Pfam" id="PF14413"/>
    </source>
</evidence>
<dbReference type="Pfam" id="PF04446">
    <property type="entry name" value="Thg1"/>
    <property type="match status" value="1"/>
</dbReference>
<dbReference type="PANTHER" id="PTHR12729:SF6">
    <property type="entry name" value="TRNA(HIS) GUANYLYLTRANSFERASE-RELATED"/>
    <property type="match status" value="1"/>
</dbReference>
<keyword evidence="6 10" id="KW-0479">Metal-binding</keyword>
<dbReference type="EMBL" id="CR940347">
    <property type="protein sequence ID" value="CAI73800.1"/>
    <property type="molecule type" value="Genomic_DNA"/>
</dbReference>
<sequence>MANSKYSYVREFEQDSTLLNDCWIVVRVDGRAFSAFSNRHDFRKPNEPRALSLINSAAIQVMSEFDDIVLAYGHSDEYRYFEHLLYSFPVVFCLKETLNCIIDGNSMFAKFNTNIYTTVKILSCVVSLFTSSYCYYWSTFFPNTPLLSIPSFDGRVVLYPTHRAVVDYFSWRHVDCHINNQYNTCFWCLILDGKSNDEAYNWLKGTTKVEKNEYLFTTHKLNYNNLPNIFKKGTTLVKSTTKAVNVDDENCLNYNTFDQLDNLSRREFSEGLGEDLVDKERKIWLEISPSELNELEFKVKEKASEHNILVLHCDIVKDSFWELVSPLISD</sequence>
<evidence type="ECO:0000259" key="13">
    <source>
        <dbReference type="Pfam" id="PF04446"/>
    </source>
</evidence>
<gene>
    <name evidence="15" type="ORF">TA19625</name>
</gene>
<feature type="binding site" evidence="12">
    <location>
        <position position="30"/>
    </location>
    <ligand>
        <name>Mg(2+)</name>
        <dbReference type="ChEBI" id="CHEBI:18420"/>
        <label>1</label>
        <note>catalytic</note>
    </ligand>
</feature>
<feature type="binding site" evidence="12">
    <location>
        <position position="76"/>
    </location>
    <ligand>
        <name>Mg(2+)</name>
        <dbReference type="ChEBI" id="CHEBI:18420"/>
        <label>1</label>
        <note>catalytic</note>
    </ligand>
</feature>
<feature type="domain" description="Thg1 C-terminal" evidence="14">
    <location>
        <begin position="164"/>
        <end position="317"/>
    </location>
</feature>
<evidence type="ECO:0000256" key="5">
    <source>
        <dbReference type="ARBA" id="ARBA00022695"/>
    </source>
</evidence>
<evidence type="ECO:0000256" key="2">
    <source>
        <dbReference type="ARBA" id="ARBA00012511"/>
    </source>
</evidence>
<evidence type="ECO:0000256" key="1">
    <source>
        <dbReference type="ARBA" id="ARBA00010113"/>
    </source>
</evidence>
<dbReference type="FunCoup" id="Q4UGI9">
    <property type="interactions" value="289"/>
</dbReference>
<dbReference type="RefSeq" id="XP_954477.1">
    <property type="nucleotide sequence ID" value="XM_949384.1"/>
</dbReference>
<dbReference type="GO" id="GO:0000287">
    <property type="term" value="F:magnesium ion binding"/>
    <property type="evidence" value="ECO:0007669"/>
    <property type="project" value="UniProtKB-UniRule"/>
</dbReference>
<keyword evidence="4 10" id="KW-0819">tRNA processing</keyword>
<evidence type="ECO:0000256" key="12">
    <source>
        <dbReference type="PIRSR" id="PIRSR028980-2"/>
    </source>
</evidence>
<dbReference type="STRING" id="5874.Q4UGI9"/>
<evidence type="ECO:0000256" key="3">
    <source>
        <dbReference type="ARBA" id="ARBA00022679"/>
    </source>
</evidence>
<dbReference type="VEuPathDB" id="PiroplasmaDB:TA19625"/>
<reference evidence="15 16" key="1">
    <citation type="journal article" date="2005" name="Science">
        <title>Genome of the host-cell transforming parasite Theileria annulata compared with T. parva.</title>
        <authorList>
            <person name="Pain A."/>
            <person name="Renauld H."/>
            <person name="Berriman M."/>
            <person name="Murphy L."/>
            <person name="Yeats C.A."/>
            <person name="Weir W."/>
            <person name="Kerhornou A."/>
            <person name="Aslett M."/>
            <person name="Bishop R."/>
            <person name="Bouchier C."/>
            <person name="Cochet M."/>
            <person name="Coulson R.M.R."/>
            <person name="Cronin A."/>
            <person name="de Villiers E.P."/>
            <person name="Fraser A."/>
            <person name="Fosker N."/>
            <person name="Gardner M."/>
            <person name="Goble A."/>
            <person name="Griffiths-Jones S."/>
            <person name="Harris D.E."/>
            <person name="Katzer F."/>
            <person name="Larke N."/>
            <person name="Lord A."/>
            <person name="Maser P."/>
            <person name="McKellar S."/>
            <person name="Mooney P."/>
            <person name="Morton F."/>
            <person name="Nene V."/>
            <person name="O'Neil S."/>
            <person name="Price C."/>
            <person name="Quail M.A."/>
            <person name="Rabbinowitsch E."/>
            <person name="Rawlings N.D."/>
            <person name="Rutter S."/>
            <person name="Saunders D."/>
            <person name="Seeger K."/>
            <person name="Shah T."/>
            <person name="Squares R."/>
            <person name="Squares S."/>
            <person name="Tivey A."/>
            <person name="Walker A.R."/>
            <person name="Woodward J."/>
            <person name="Dobbelaere D.A.E."/>
            <person name="Langsley G."/>
            <person name="Rajandream M.A."/>
            <person name="McKeever D."/>
            <person name="Shiels B."/>
            <person name="Tait A."/>
            <person name="Barrell B.G."/>
            <person name="Hall N."/>
        </authorList>
    </citation>
    <scope>NUCLEOTIDE SEQUENCE [LARGE SCALE GENOMIC DNA]</scope>
    <source>
        <strain evidence="16">Ankara</strain>
    </source>
</reference>
<dbReference type="InParanoid" id="Q4UGI9"/>
<feature type="domain" description="tRNAHis guanylyltransferase catalytic" evidence="13">
    <location>
        <begin position="6"/>
        <end position="160"/>
    </location>
</feature>
<feature type="binding site" evidence="11">
    <location>
        <begin position="75"/>
        <end position="76"/>
    </location>
    <ligand>
        <name>GTP</name>
        <dbReference type="ChEBI" id="CHEBI:37565"/>
    </ligand>
</feature>
<evidence type="ECO:0000256" key="9">
    <source>
        <dbReference type="ARBA" id="ARBA00023134"/>
    </source>
</evidence>
<feature type="binding site" evidence="12">
    <location>
        <position position="76"/>
    </location>
    <ligand>
        <name>Mg(2+)</name>
        <dbReference type="ChEBI" id="CHEBI:18420"/>
        <label>2</label>
        <note>catalytic</note>
    </ligand>
</feature>
<dbReference type="AlphaFoldDB" id="Q4UGI9"/>
<evidence type="ECO:0000256" key="10">
    <source>
        <dbReference type="PIRNR" id="PIRNR028980"/>
    </source>
</evidence>
<accession>Q4UGI9</accession>
<keyword evidence="3 10" id="KW-0808">Transferase</keyword>
<keyword evidence="16" id="KW-1185">Reference proteome</keyword>
<dbReference type="OrthoDB" id="62560at2759"/>
<dbReference type="OMA" id="WKQHTEI"/>
<proteinExistence type="inferred from homology"/>
<keyword evidence="9 10" id="KW-0342">GTP-binding</keyword>
<dbReference type="PIRSF" id="PIRSF028980">
    <property type="entry name" value="tRNAHis_guanylyltransferase"/>
    <property type="match status" value="1"/>
</dbReference>
<dbReference type="KEGG" id="tan:TA19625"/>
<keyword evidence="7 10" id="KW-0547">Nucleotide-binding</keyword>
<organism evidence="15 16">
    <name type="scientific">Theileria annulata</name>
    <dbReference type="NCBI Taxonomy" id="5874"/>
    <lineage>
        <taxon>Eukaryota</taxon>
        <taxon>Sar</taxon>
        <taxon>Alveolata</taxon>
        <taxon>Apicomplexa</taxon>
        <taxon>Aconoidasida</taxon>
        <taxon>Piroplasmida</taxon>
        <taxon>Theileriidae</taxon>
        <taxon>Theileria</taxon>
    </lineage>
</organism>
<dbReference type="GO" id="GO:0006400">
    <property type="term" value="P:tRNA modification"/>
    <property type="evidence" value="ECO:0007669"/>
    <property type="project" value="UniProtKB-UniRule"/>
</dbReference>
<comment type="cofactor">
    <cofactor evidence="12">
        <name>Mg(2+)</name>
        <dbReference type="ChEBI" id="CHEBI:18420"/>
    </cofactor>
    <text evidence="12">Binds 2 magnesium ions per subunit.</text>
</comment>
<dbReference type="InterPro" id="IPR038469">
    <property type="entry name" value="tRNAHis_GuaTrfase_Thg1_sf"/>
</dbReference>
<comment type="function">
    <text evidence="10">Adds a GMP to the 5'-end of tRNA(His) after transcription and RNase P cleavage.</text>
</comment>
<dbReference type="PANTHER" id="PTHR12729">
    <property type="entry name" value="TRNA(HIS) GUANYLYLTRANSFERASE-RELATED"/>
    <property type="match status" value="1"/>
</dbReference>
<dbReference type="InterPro" id="IPR025845">
    <property type="entry name" value="Thg1_C_dom"/>
</dbReference>
<evidence type="ECO:0000256" key="8">
    <source>
        <dbReference type="ARBA" id="ARBA00022842"/>
    </source>
</evidence>
<comment type="catalytic activity">
    <reaction evidence="10">
        <text>a 5'-end ribonucleotide-tRNA(His) + GTP + ATP + H2O = a 5'-end phospho-guanosine-ribonucleotide-tRNA(His) + AMP + 2 diphosphate + H(+)</text>
        <dbReference type="Rhea" id="RHEA:54564"/>
        <dbReference type="Rhea" id="RHEA-COMP:14193"/>
        <dbReference type="Rhea" id="RHEA-COMP:14917"/>
        <dbReference type="ChEBI" id="CHEBI:15377"/>
        <dbReference type="ChEBI" id="CHEBI:15378"/>
        <dbReference type="ChEBI" id="CHEBI:30616"/>
        <dbReference type="ChEBI" id="CHEBI:33019"/>
        <dbReference type="ChEBI" id="CHEBI:37565"/>
        <dbReference type="ChEBI" id="CHEBI:138282"/>
        <dbReference type="ChEBI" id="CHEBI:141847"/>
        <dbReference type="ChEBI" id="CHEBI:456215"/>
        <dbReference type="EC" id="2.7.7.79"/>
    </reaction>
</comment>
<feature type="binding site" evidence="12">
    <location>
        <position position="29"/>
    </location>
    <ligand>
        <name>Mg(2+)</name>
        <dbReference type="ChEBI" id="CHEBI:18420"/>
        <label>2</label>
        <note>catalytic</note>
    </ligand>
</feature>
<dbReference type="Proteomes" id="UP000001950">
    <property type="component" value="Chromosome 1"/>
</dbReference>
<feature type="binding site" evidence="12">
    <location>
        <position position="29"/>
    </location>
    <ligand>
        <name>Mg(2+)</name>
        <dbReference type="ChEBI" id="CHEBI:18420"/>
        <label>1</label>
        <note>catalytic</note>
    </ligand>
</feature>
<evidence type="ECO:0000256" key="11">
    <source>
        <dbReference type="PIRSR" id="PIRSR028980-1"/>
    </source>
</evidence>
<evidence type="ECO:0000256" key="7">
    <source>
        <dbReference type="ARBA" id="ARBA00022741"/>
    </source>
</evidence>
<dbReference type="Pfam" id="PF14413">
    <property type="entry name" value="Thg1C"/>
    <property type="match status" value="1"/>
</dbReference>
<dbReference type="EC" id="2.7.7.79" evidence="2 10"/>
<evidence type="ECO:0000313" key="15">
    <source>
        <dbReference type="EMBL" id="CAI73800.1"/>
    </source>
</evidence>
<dbReference type="GeneID" id="3863851"/>
<protein>
    <recommendedName>
        <fullName evidence="2 10">tRNA(His) guanylyltransferase</fullName>
        <ecNumber evidence="2 10">2.7.7.79</ecNumber>
    </recommendedName>
    <alternativeName>
        <fullName evidence="10">tRNA-histidine guanylyltransferase</fullName>
    </alternativeName>
</protein>
<comment type="similarity">
    <text evidence="1 10">Belongs to the tRNA(His) guanylyltransferase family.</text>
</comment>
<name>Q4UGI9_THEAN</name>
<dbReference type="Gene3D" id="3.30.70.3000">
    <property type="match status" value="1"/>
</dbReference>
<evidence type="ECO:0000256" key="4">
    <source>
        <dbReference type="ARBA" id="ARBA00022694"/>
    </source>
</evidence>
<keyword evidence="8 10" id="KW-0460">Magnesium</keyword>